<comment type="caution">
    <text evidence="1">The sequence shown here is derived from an EMBL/GenBank/DDBJ whole genome shotgun (WGS) entry which is preliminary data.</text>
</comment>
<dbReference type="Proteomes" id="UP001593940">
    <property type="component" value="Unassembled WGS sequence"/>
</dbReference>
<dbReference type="CDD" id="cd07821">
    <property type="entry name" value="PYR_PYL_RCAR_like"/>
    <property type="match status" value="1"/>
</dbReference>
<organism evidence="1 2">
    <name type="scientific">Microvirga arabica</name>
    <dbReference type="NCBI Taxonomy" id="1128671"/>
    <lineage>
        <taxon>Bacteria</taxon>
        <taxon>Pseudomonadati</taxon>
        <taxon>Pseudomonadota</taxon>
        <taxon>Alphaproteobacteria</taxon>
        <taxon>Hyphomicrobiales</taxon>
        <taxon>Methylobacteriaceae</taxon>
        <taxon>Microvirga</taxon>
    </lineage>
</organism>
<dbReference type="InterPro" id="IPR019587">
    <property type="entry name" value="Polyketide_cyclase/dehydratase"/>
</dbReference>
<dbReference type="PANTHER" id="PTHR39332:SF7">
    <property type="entry name" value="SRPBCC FAMILY PROTEIN"/>
    <property type="match status" value="1"/>
</dbReference>
<dbReference type="EMBL" id="JBHOMY010000121">
    <property type="protein sequence ID" value="MFC1460281.1"/>
    <property type="molecule type" value="Genomic_DNA"/>
</dbReference>
<dbReference type="Pfam" id="PF10604">
    <property type="entry name" value="Polyketide_cyc2"/>
    <property type="match status" value="1"/>
</dbReference>
<dbReference type="InterPro" id="IPR023393">
    <property type="entry name" value="START-like_dom_sf"/>
</dbReference>
<dbReference type="Gene3D" id="3.30.530.20">
    <property type="match status" value="1"/>
</dbReference>
<gene>
    <name evidence="1" type="ORF">ACETIH_26960</name>
</gene>
<keyword evidence="2" id="KW-1185">Reference proteome</keyword>
<evidence type="ECO:0000313" key="2">
    <source>
        <dbReference type="Proteomes" id="UP001593940"/>
    </source>
</evidence>
<evidence type="ECO:0000313" key="1">
    <source>
        <dbReference type="EMBL" id="MFC1460281.1"/>
    </source>
</evidence>
<reference evidence="1 2" key="1">
    <citation type="submission" date="2024-09" db="EMBL/GenBank/DDBJ databases">
        <title>Nodulacao em especies de Leguminosae Basais da Amazonia e Caracterizacao dos Rizobios e Bacterias Associadas aos Nodulos.</title>
        <authorList>
            <person name="Jambeiro I.C.A."/>
            <person name="Lopes I.S."/>
            <person name="Aguiar E.R.G.R."/>
            <person name="Santos A.F.J."/>
            <person name="Dos Santos J.M.F."/>
            <person name="Gross E."/>
        </authorList>
    </citation>
    <scope>NUCLEOTIDE SEQUENCE [LARGE SCALE GENOMIC DNA]</scope>
    <source>
        <strain evidence="1 2">BRUESC1165</strain>
    </source>
</reference>
<proteinExistence type="predicted"/>
<dbReference type="PANTHER" id="PTHR39332">
    <property type="entry name" value="BLL4707 PROTEIN"/>
    <property type="match status" value="1"/>
</dbReference>
<accession>A0ABV6YGB7</accession>
<dbReference type="RefSeq" id="WP_203269733.1">
    <property type="nucleotide sequence ID" value="NZ_JAFBID010000001.1"/>
</dbReference>
<name>A0ABV6YGB7_9HYPH</name>
<protein>
    <submittedName>
        <fullName evidence="1">SRPBCC family protein</fullName>
    </submittedName>
</protein>
<dbReference type="SUPFAM" id="SSF55961">
    <property type="entry name" value="Bet v1-like"/>
    <property type="match status" value="1"/>
</dbReference>
<sequence>MLRVYVSAVMNVTVEEAWSVLRDFNALPVYHRFFKDSYIENDWPADRIGCVRNFKTKEGDDYIREQLLSLSDRDYLCCYTIIEASVPLLNYVSEMRLRPVTESQQTFGEWWAEFNTPADQEADLVARVTDTFRFAFEGAAEVAKARRRSAS</sequence>